<sequence length="477" mass="52564">MNNEILPQVNSKEFLPPISVWQRMGGLCLVGSVGAVFMLAAITKYNVTVKASGIVRPTGELRIVEAGKEGMVKEIKVTENQVVQKGEAIAILDDSRLQTQKNQLEFAMEQWQQQFTQINAQILALENQISAETQRHELVVTKAEAELRQRQREYEDQKANSSASVEEATANLSIALQTLAKAQAELKSQAASLKAAQASLSAAKSRWERYQGIVAAGALSQNQFEEAELDVAQQQQAVEAAKALIEAQKKEIERQFFTVEAAKAQLLQAETGVNPSNELVTIASNTIGEEKATGKAIIANLNREKQALIQQRIEIEKQLDRDLNELEKVKLEMQQTTILAPTDGTILQLNLRNPQQTVGAGEKIAQIAPSHSPLIVKTYINAQDIARLKIGQIAQVQISACPYPDYGTLDGIVTEISSDIIVNEANRFYEVTIQPDRLVLGDCVILAGMEGIVNIITQKETVLKFILRKARLFTNSR</sequence>
<evidence type="ECO:0000256" key="7">
    <source>
        <dbReference type="SAM" id="Phobius"/>
    </source>
</evidence>
<keyword evidence="4 7" id="KW-1133">Transmembrane helix</keyword>
<feature type="transmembrane region" description="Helical" evidence="7">
    <location>
        <begin position="20"/>
        <end position="42"/>
    </location>
</feature>
<name>A0A941JPP9_9CHRO</name>
<keyword evidence="3 7" id="KW-0812">Transmembrane</keyword>
<dbReference type="InterPro" id="IPR058982">
    <property type="entry name" value="Beta-barrel_AprE"/>
</dbReference>
<feature type="coiled-coil region" evidence="6">
    <location>
        <begin position="101"/>
        <end position="199"/>
    </location>
</feature>
<evidence type="ECO:0000259" key="8">
    <source>
        <dbReference type="Pfam" id="PF26002"/>
    </source>
</evidence>
<feature type="domain" description="AprE-like beta-barrel" evidence="8">
    <location>
        <begin position="374"/>
        <end position="457"/>
    </location>
</feature>
<proteinExistence type="inferred from homology"/>
<dbReference type="GO" id="GO:0016020">
    <property type="term" value="C:membrane"/>
    <property type="evidence" value="ECO:0007669"/>
    <property type="project" value="UniProtKB-SubCell"/>
</dbReference>
<dbReference type="EMBL" id="JADQBC010000047">
    <property type="protein sequence ID" value="MBR8827893.1"/>
    <property type="molecule type" value="Genomic_DNA"/>
</dbReference>
<dbReference type="PANTHER" id="PTHR30386:SF26">
    <property type="entry name" value="TRANSPORT PROTEIN COMB"/>
    <property type="match status" value="1"/>
</dbReference>
<evidence type="ECO:0000256" key="2">
    <source>
        <dbReference type="ARBA" id="ARBA00009477"/>
    </source>
</evidence>
<comment type="caution">
    <text evidence="9">The sequence shown here is derived from an EMBL/GenBank/DDBJ whole genome shotgun (WGS) entry which is preliminary data.</text>
</comment>
<comment type="similarity">
    <text evidence="2">Belongs to the membrane fusion protein (MFP) (TC 8.A.1) family.</text>
</comment>
<feature type="coiled-coil region" evidence="6">
    <location>
        <begin position="298"/>
        <end position="336"/>
    </location>
</feature>
<dbReference type="PANTHER" id="PTHR30386">
    <property type="entry name" value="MEMBRANE FUSION SUBUNIT OF EMRAB-TOLC MULTIDRUG EFFLUX PUMP"/>
    <property type="match status" value="1"/>
</dbReference>
<protein>
    <submittedName>
        <fullName evidence="9">HlyD family efflux transporter periplasmic adaptor subunit</fullName>
    </submittedName>
</protein>
<evidence type="ECO:0000256" key="6">
    <source>
        <dbReference type="SAM" id="Coils"/>
    </source>
</evidence>
<evidence type="ECO:0000256" key="4">
    <source>
        <dbReference type="ARBA" id="ARBA00022989"/>
    </source>
</evidence>
<evidence type="ECO:0000256" key="3">
    <source>
        <dbReference type="ARBA" id="ARBA00022692"/>
    </source>
</evidence>
<evidence type="ECO:0000256" key="1">
    <source>
        <dbReference type="ARBA" id="ARBA00004167"/>
    </source>
</evidence>
<dbReference type="Gene3D" id="1.10.287.470">
    <property type="entry name" value="Helix hairpin bin"/>
    <property type="match status" value="1"/>
</dbReference>
<keyword evidence="6" id="KW-0175">Coiled coil</keyword>
<dbReference type="Proteomes" id="UP000767446">
    <property type="component" value="Unassembled WGS sequence"/>
</dbReference>
<comment type="subcellular location">
    <subcellularLocation>
        <location evidence="1">Membrane</location>
        <topology evidence="1">Single-pass membrane protein</topology>
    </subcellularLocation>
</comment>
<evidence type="ECO:0000256" key="5">
    <source>
        <dbReference type="ARBA" id="ARBA00023136"/>
    </source>
</evidence>
<evidence type="ECO:0000313" key="9">
    <source>
        <dbReference type="EMBL" id="MBR8827893.1"/>
    </source>
</evidence>
<dbReference type="InterPro" id="IPR050739">
    <property type="entry name" value="MFP"/>
</dbReference>
<keyword evidence="5 7" id="KW-0472">Membrane</keyword>
<dbReference type="AlphaFoldDB" id="A0A941JPP9"/>
<dbReference type="Gene3D" id="2.40.30.170">
    <property type="match status" value="1"/>
</dbReference>
<evidence type="ECO:0000313" key="10">
    <source>
        <dbReference type="Proteomes" id="UP000767446"/>
    </source>
</evidence>
<feature type="coiled-coil region" evidence="6">
    <location>
        <begin position="224"/>
        <end position="255"/>
    </location>
</feature>
<dbReference type="Pfam" id="PF26002">
    <property type="entry name" value="Beta-barrel_AprE"/>
    <property type="match status" value="1"/>
</dbReference>
<accession>A0A941JPP9</accession>
<reference evidence="9" key="1">
    <citation type="submission" date="2021-02" db="EMBL/GenBank/DDBJ databases">
        <title>Metagenome analyses of Stigonema ocellatum DSM 106950, Chlorogloea purpurea SAG 13.99 and Gomphosphaeria aponina DSM 107014.</title>
        <authorList>
            <person name="Marter P."/>
            <person name="Huang S."/>
        </authorList>
    </citation>
    <scope>NUCLEOTIDE SEQUENCE</scope>
    <source>
        <strain evidence="9">JP213</strain>
    </source>
</reference>
<gene>
    <name evidence="9" type="ORF">DSM107014_08325</name>
</gene>
<organism evidence="9 10">
    <name type="scientific">Gomphosphaeria aponina SAG 52.96 = DSM 107014</name>
    <dbReference type="NCBI Taxonomy" id="1521640"/>
    <lineage>
        <taxon>Bacteria</taxon>
        <taxon>Bacillati</taxon>
        <taxon>Cyanobacteriota</taxon>
        <taxon>Cyanophyceae</taxon>
        <taxon>Oscillatoriophycideae</taxon>
        <taxon>Chroococcales</taxon>
        <taxon>Gomphosphaeriaceae</taxon>
        <taxon>Gomphosphaeria</taxon>
    </lineage>
</organism>